<dbReference type="SUPFAM" id="SSF52540">
    <property type="entry name" value="P-loop containing nucleoside triphosphate hydrolases"/>
    <property type="match status" value="1"/>
</dbReference>
<dbReference type="InterPro" id="IPR020588">
    <property type="entry name" value="RecA_ATP-bd"/>
</dbReference>
<dbReference type="GO" id="GO:0006281">
    <property type="term" value="P:DNA repair"/>
    <property type="evidence" value="ECO:0007669"/>
    <property type="project" value="InterPro"/>
</dbReference>
<keyword evidence="2" id="KW-0067">ATP-binding</keyword>
<reference evidence="4" key="1">
    <citation type="journal article" date="2015" name="Nature">
        <title>Complex archaea that bridge the gap between prokaryotes and eukaryotes.</title>
        <authorList>
            <person name="Spang A."/>
            <person name="Saw J.H."/>
            <person name="Jorgensen S.L."/>
            <person name="Zaremba-Niedzwiedzka K."/>
            <person name="Martijn J."/>
            <person name="Lind A.E."/>
            <person name="van Eijk R."/>
            <person name="Schleper C."/>
            <person name="Guy L."/>
            <person name="Ettema T.J."/>
        </authorList>
    </citation>
    <scope>NUCLEOTIDE SEQUENCE</scope>
</reference>
<name>A0A0F9I586_9ZZZZ</name>
<feature type="domain" description="RecA family profile 1" evidence="3">
    <location>
        <begin position="30"/>
        <end position="205"/>
    </location>
</feature>
<dbReference type="SMART" id="SM00382">
    <property type="entry name" value="AAA"/>
    <property type="match status" value="1"/>
</dbReference>
<dbReference type="PANTHER" id="PTHR22942">
    <property type="entry name" value="RECA/RAD51/RADA DNA STRAND-PAIRING FAMILY MEMBER"/>
    <property type="match status" value="1"/>
</dbReference>
<dbReference type="InterPro" id="IPR027417">
    <property type="entry name" value="P-loop_NTPase"/>
</dbReference>
<evidence type="ECO:0000313" key="4">
    <source>
        <dbReference type="EMBL" id="KKM22697.1"/>
    </source>
</evidence>
<evidence type="ECO:0000259" key="3">
    <source>
        <dbReference type="PROSITE" id="PS50162"/>
    </source>
</evidence>
<dbReference type="Pfam" id="PF08423">
    <property type="entry name" value="Rad51"/>
    <property type="match status" value="1"/>
</dbReference>
<dbReference type="AlphaFoldDB" id="A0A0F9I586"/>
<dbReference type="GO" id="GO:0003677">
    <property type="term" value="F:DNA binding"/>
    <property type="evidence" value="ECO:0007669"/>
    <property type="project" value="InterPro"/>
</dbReference>
<dbReference type="Gene3D" id="3.40.50.300">
    <property type="entry name" value="P-loop containing nucleotide triphosphate hydrolases"/>
    <property type="match status" value="1"/>
</dbReference>
<evidence type="ECO:0000256" key="1">
    <source>
        <dbReference type="ARBA" id="ARBA00022741"/>
    </source>
</evidence>
<dbReference type="EMBL" id="LAZR01013280">
    <property type="protein sequence ID" value="KKM22697.1"/>
    <property type="molecule type" value="Genomic_DNA"/>
</dbReference>
<dbReference type="GO" id="GO:0140664">
    <property type="term" value="F:ATP-dependent DNA damage sensor activity"/>
    <property type="evidence" value="ECO:0007669"/>
    <property type="project" value="InterPro"/>
</dbReference>
<dbReference type="InterPro" id="IPR013632">
    <property type="entry name" value="Rad51_C"/>
</dbReference>
<comment type="caution">
    <text evidence="4">The sequence shown here is derived from an EMBL/GenBank/DDBJ whole genome shotgun (WGS) entry which is preliminary data.</text>
</comment>
<dbReference type="PROSITE" id="PS50162">
    <property type="entry name" value="RECA_2"/>
    <property type="match status" value="1"/>
</dbReference>
<gene>
    <name evidence="4" type="ORF">LCGC14_1622640</name>
</gene>
<protein>
    <recommendedName>
        <fullName evidence="3">RecA family profile 1 domain-containing protein</fullName>
    </recommendedName>
</protein>
<keyword evidence="1" id="KW-0547">Nucleotide-binding</keyword>
<sequence>MKTHEILGIKKSQIITPYIILDEIDNYGAKKIILPSGSKNFDDILGGGFSLRKNYVIFGSNNTGKTQLCHQLCVQAYKYFQKLKIENLEGSIFYFDTENTFRPERIKELSNSSDNDDNGVLKTIYVSKIMGNSAFIFALNGFEDMILKNRVSILLIDSINNHFNADLGNKKIPFNKTRRVFLEILTKINNLSRKYNIIVILTAQVAANFSKNQTIRETPVGNQFLNHYFSEYVYLSNVGRDTKIAQLVNSSTFQEKRFSYKISSNGIQDLHI</sequence>
<evidence type="ECO:0000256" key="2">
    <source>
        <dbReference type="ARBA" id="ARBA00022840"/>
    </source>
</evidence>
<accession>A0A0F9I586</accession>
<dbReference type="GO" id="GO:0005524">
    <property type="term" value="F:ATP binding"/>
    <property type="evidence" value="ECO:0007669"/>
    <property type="project" value="UniProtKB-KW"/>
</dbReference>
<dbReference type="PANTHER" id="PTHR22942:SF30">
    <property type="entry name" value="MEIOTIC RECOMBINATION PROTEIN DMC1_LIM15 HOMOLOG"/>
    <property type="match status" value="1"/>
</dbReference>
<organism evidence="4">
    <name type="scientific">marine sediment metagenome</name>
    <dbReference type="NCBI Taxonomy" id="412755"/>
    <lineage>
        <taxon>unclassified sequences</taxon>
        <taxon>metagenomes</taxon>
        <taxon>ecological metagenomes</taxon>
    </lineage>
</organism>
<proteinExistence type="predicted"/>
<dbReference type="InterPro" id="IPR003593">
    <property type="entry name" value="AAA+_ATPase"/>
</dbReference>